<dbReference type="AlphaFoldDB" id="A0A345DYF9"/>
<keyword evidence="3" id="KW-1185">Reference proteome</keyword>
<dbReference type="RefSeq" id="WP_114584137.1">
    <property type="nucleotide sequence ID" value="NZ_CP031150.1"/>
</dbReference>
<protein>
    <recommendedName>
        <fullName evidence="1">GIY-YIG domain-containing protein</fullName>
    </recommendedName>
</protein>
<dbReference type="KEGG" id="haj:DU500_00240"/>
<dbReference type="InterPro" id="IPR058782">
    <property type="entry name" value="GIY_YIG_3"/>
</dbReference>
<evidence type="ECO:0000313" key="2">
    <source>
        <dbReference type="EMBL" id="AXG04981.1"/>
    </source>
</evidence>
<evidence type="ECO:0000313" key="3">
    <source>
        <dbReference type="Proteomes" id="UP000253273"/>
    </source>
</evidence>
<accession>A0A345DYF9</accession>
<dbReference type="Proteomes" id="UP000253273">
    <property type="component" value="Chromosome"/>
</dbReference>
<dbReference type="OrthoDB" id="237163at2157"/>
<gene>
    <name evidence="2" type="ORF">DU500_00240</name>
</gene>
<organism evidence="2 3">
    <name type="scientific">Haloplanus rubicundus</name>
    <dbReference type="NCBI Taxonomy" id="1547898"/>
    <lineage>
        <taxon>Archaea</taxon>
        <taxon>Methanobacteriati</taxon>
        <taxon>Methanobacteriota</taxon>
        <taxon>Stenosarchaea group</taxon>
        <taxon>Halobacteria</taxon>
        <taxon>Halobacteriales</taxon>
        <taxon>Haloferacaceae</taxon>
        <taxon>Haloplanus</taxon>
    </lineage>
</organism>
<proteinExistence type="predicted"/>
<dbReference type="EMBL" id="CP031150">
    <property type="protein sequence ID" value="AXG04981.1"/>
    <property type="molecule type" value="Genomic_DNA"/>
</dbReference>
<name>A0A345DYF9_9EURY</name>
<dbReference type="GeneID" id="37281767"/>
<feature type="domain" description="GIY-YIG" evidence="1">
    <location>
        <begin position="4"/>
        <end position="241"/>
    </location>
</feature>
<dbReference type="Pfam" id="PF26468">
    <property type="entry name" value="GIY_YIG_3"/>
    <property type="match status" value="1"/>
</dbReference>
<sequence length="243" mass="27500">MVRRRRADLDRLYALLADLADRVGGARKLKHCTGYMDWPDRGVYVFFAPGETRSPDQHRVTRVGTHAVSAGSGTSLWDRLKGHYGTGAGSSAHPHGGNHRGSVYRERVGEAIIERHALHDDYPDWGTRWSGVDGDRGAVRDEEYPLERRVSTYIREQPFLWIDLDDEPGPDSDRAFVERNAIALLSNFERSTVDPRADDWLGRHSRSRKIRASGLWNVAHVDEAYDPTFLDRLERAVEGTTPP</sequence>
<reference evidence="2 3" key="1">
    <citation type="submission" date="2018-07" db="EMBL/GenBank/DDBJ databases">
        <title>Genome sequences of Haloplanus sp. CBA1113.</title>
        <authorList>
            <person name="Kim Y.B."/>
            <person name="Roh S.W."/>
        </authorList>
    </citation>
    <scope>NUCLEOTIDE SEQUENCE [LARGE SCALE GENOMIC DNA]</scope>
    <source>
        <strain evidence="2 3">CBA1113</strain>
    </source>
</reference>
<evidence type="ECO:0000259" key="1">
    <source>
        <dbReference type="Pfam" id="PF26468"/>
    </source>
</evidence>